<evidence type="ECO:0000256" key="22">
    <source>
        <dbReference type="SAM" id="MobiDB-lite"/>
    </source>
</evidence>
<keyword evidence="7" id="KW-0597">Phosphoprotein</keyword>
<dbReference type="PROSITE" id="PS51218">
    <property type="entry name" value="SF3_HELICASE_2"/>
    <property type="match status" value="1"/>
</dbReference>
<dbReference type="InterPro" id="IPR027417">
    <property type="entry name" value="P-loop_NTPase"/>
</dbReference>
<proteinExistence type="predicted"/>
<dbReference type="GO" id="GO:0003968">
    <property type="term" value="F:RNA-directed RNA polymerase activity"/>
    <property type="evidence" value="ECO:0007669"/>
    <property type="project" value="UniProtKB-KW"/>
</dbReference>
<evidence type="ECO:0000256" key="8">
    <source>
        <dbReference type="ARBA" id="ARBA00022561"/>
    </source>
</evidence>
<dbReference type="SUPFAM" id="SSF52540">
    <property type="entry name" value="P-loop containing nucleoside triphosphate hydrolases"/>
    <property type="match status" value="1"/>
</dbReference>
<dbReference type="Pfam" id="PF00680">
    <property type="entry name" value="RdRP_1"/>
    <property type="match status" value="1"/>
</dbReference>
<feature type="compositionally biased region" description="Polar residues" evidence="22">
    <location>
        <begin position="157"/>
        <end position="174"/>
    </location>
</feature>
<dbReference type="GO" id="GO:0019028">
    <property type="term" value="C:viral capsid"/>
    <property type="evidence" value="ECO:0007669"/>
    <property type="project" value="UniProtKB-KW"/>
</dbReference>
<protein>
    <recommendedName>
        <fullName evidence="4">Genome polyprotein</fullName>
    </recommendedName>
</protein>
<evidence type="ECO:0000259" key="23">
    <source>
        <dbReference type="PROSITE" id="PS50507"/>
    </source>
</evidence>
<keyword evidence="20" id="KW-0472">Membrane</keyword>
<dbReference type="InterPro" id="IPR043502">
    <property type="entry name" value="DNA/RNA_pol_sf"/>
</dbReference>
<comment type="subcellular location">
    <subcellularLocation>
        <location evidence="1">Host cytoplasm</location>
    </subcellularLocation>
    <subcellularLocation>
        <location evidence="3">Host membrane</location>
    </subcellularLocation>
    <subcellularLocation>
        <location evidence="2">Virion</location>
    </subcellularLocation>
</comment>
<dbReference type="InterPro" id="IPR014759">
    <property type="entry name" value="Helicase_SF3_ssRNA_vir"/>
</dbReference>
<dbReference type="GO" id="GO:0006351">
    <property type="term" value="P:DNA-templated transcription"/>
    <property type="evidence" value="ECO:0007669"/>
    <property type="project" value="InterPro"/>
</dbReference>
<feature type="region of interest" description="Disordered" evidence="22">
    <location>
        <begin position="694"/>
        <end position="734"/>
    </location>
</feature>
<evidence type="ECO:0000256" key="17">
    <source>
        <dbReference type="ARBA" id="ARBA00022844"/>
    </source>
</evidence>
<dbReference type="GO" id="GO:0006508">
    <property type="term" value="P:proteolysis"/>
    <property type="evidence" value="ECO:0007669"/>
    <property type="project" value="UniProtKB-KW"/>
</dbReference>
<dbReference type="InterPro" id="IPR000605">
    <property type="entry name" value="Helicase_SF3_ssDNA/RNA_vir"/>
</dbReference>
<keyword evidence="10" id="KW-0808">Transferase</keyword>
<evidence type="ECO:0000256" key="12">
    <source>
        <dbReference type="ARBA" id="ARBA00022741"/>
    </source>
</evidence>
<sequence length="2860" mass="321037">MDDISPLFYGDVRNTNRFLSSGGIRRNQSSEYSSRARIYKTKLEARNYGVERLSTILTSSKKTFDTVDSYTDLFNGWVSGMFVDKNVHYTEMSSDESGRRIWNVRRAVSIKTAEGTVVWRKVITSYSCKVASELAAKSILVQFAGPIRTQSDEVPSKESIQGDATQQSSKEENTIITRDQQQTVSEKIPSTVGDLVIASSEPTQQFRSLTNRWMPINSIRVTVNGKRNDLLAQYYIPEDFLSTHAKCAPNTIPFETYVYGKYELEMKFVANGNKFQCGKVIISVKFDSYQADNINTGFQAALSRPHIMLDLSTNNEGVLKVPFRYHRAFVRNQTHKTATAGVRPGKFASIYVQVLSPLQTGEGGANDMFIRPFYRYTRAEFAGMSYKVPLTQMDVIGTLISGGPTPALKDILVGVEKTLDQLGRSNNQDKPKDVSSITIIPKPRLGFPHGKGKSDAVAMRVNPVALTSFQEVSAYPDEPRTTLDIARIWGLRSTFNWGSGDEHGKELFNTVLDPGLRFYDQDYEGQITPMEYVTGLYNFWSGPIELRFDFVSNAFHTGTVIISAEYNRSSTNTDECQSHSTYTKTFHLGEQKSVHFTVPYIYDTVVRRNTASAYLPVTDYDKVDNVSRAQAMGIRAESKMRVKVRVVNVLRPVASTTSTIEVLVYMRGGKNYALHGLKQSTYWPSNSVVPIDSFPPDGYDPVKPPNRSRRELASSDSDGGKGEPVLAGSDNPHRFLPANVSNRWNEYSSAYLPRVQMDTGAKEDEDETANFSDGVTAMGFQSLDTQVSIKDILRRPVLLFNHVELDPDYTGFFIPIMPPSRMMQYKSGDKETSFQRLIGRTPQAAIMNLFRFWRGSLRYTIIIHSTDGHPIYVTHVPHTGNRVYGLMKVNNLHEYTKVPIFGCGLTTEMIIPSVNPSICVEVPFDTENNWAVTFDEDAQRNYSWRDKGDTVTGHLVVTPVVSVYMSVWVEAGDDFEVSNFYGPPSVKTNDWNYAFSDEHVQVQMDDSTERVYDEGNQVYYYPPPPKPEGFSLNNVRTSVSTLCNMIGKVVTPDRAVKTALCATPYFGSAYMTATTLDAIGSMQNTVTGAAHHLTASVDARLEQLSAKFGDSIDVITTAVKEAIGKISSGMFNMVNYTGYCIDVILDILVAWIDRSWTAVGVGIIRFVTKVLGLGAISKVMHMATTFGQLIARVYEPPRPVVQAPPPTEATLTGALAGILGTLMGVYISPLSGGSYFKNLMLRMTSSAGPSYLVGVLRFVEATFNTVKDMTLNALGYVSPENAALKMLSGTSTTIQNFITDAQLITTEANAALVGHPSFRAKYWNTVMQAYQIQKLLLTVPQSSASPILSRLCSDVIRNSNEKFIDISSSPVRYEPFVICIEGPAGIGKSEIVETLATELLKGVNLKRPHSGATYFRMPGSRFWSGYRDQPVVVYDDWANLTEPQALMQQISELYQLKSTSTFIPEMAHLEEKKIRGNPLIVILLCNHAFPDSAVTNMSLEPSAIYRRRDVLLYAERKPEYEGVSLRDMSVNEQTTFAHLNFYKYKDSTNSASCTSKPVGYELTKDWLVAKFAKWHAQEQIKVQRRMENIRAGMYDAEVGSLRLEDPFSLYYSVSSEVIENNEDVTTGFLPSEILAFECKRIANVIDAHQSSVREIVIPDEPKDPFVTTQGDLAGVFMGAALGRVVMEKVCSFSSELINYAIDWIISKHNVTHECCVCKETKGISWYCLDSAQLAPQATHYMCNSCMVASREANREVVQCPMCRSPNFERWGTYQQMTGITIVGRALIMGLITVDKGVNVLRRMLGGTFGAMYAAIMRIAATLHPSMSERTADLLRMTGALVDMSEYTVRELQHVVTQIDDPFESDCEEDDVDTSKVHWRDIVTFDFEEDVARSLMREREITNIPCLHILLGGALHHVSYRDGGYNVPNGGTMVRVPELPCTSDCYFSDMEAFKSFAQRYKEEKKIEIQSHLLGFINNQHSHDYYRKRVPRIFQPHWMRADEDLALEISNITASGWYQRVGDSFVNYRTLIVAAAGLVMAVGSIFGMYKFFSIGTDPARVEFVPSGDEITRNLKRTTRTLQRTRTERPHFQQVNEHPPLDSVVKKYVARNYITISLYKPAGRVKLTACGIYGTVALLPRHYVRAIKEAWEKSVKITITPALLEHEEHVYTYDAADFTISESTDLAIWVLSPSFGMFKDIRKFIATDEDLSKPITTEGSLLLAPTNRNPVLKEQSIEILGLQNEMQVSELNGTVFYANDVICYDYSQQGACGSLCFLSRSQRPIVGMHFAGRGEGSCGEGYGVILTKEAIGDILALKSQPVVQLEDWEGPSLEEAKIILPETNVSYIGAVTKEQTPYLPKKTKIRPSLIQNVGDLHPVSEPCILDKTDSRYQHDDTPLVAGCKKHGRLTVDFGTTRVESVKEALWDGWLSKMKPLVVRPKLLTPEEAASGFPDIQYYDPMILNTSAGFPYVATEKKRKEDYIVFERNENEQPIGATIDPGVLEEMKRKSELRKRGVQPITPFIDTLKDERKLPEKVRKYGGTRVFCNPPIDYIVSMRQYYMHFVAAFMEQRFKLMHAVGINVQSTEWTLLASKLLAKGNNICTIDYSNFGPGFNAQIAKAAMELMVRWTMEHVEGVNEIEAYTLLHECLNSVHLVSNTLYQQKCGSPSGAPITVVINTLVNILYIFVAWETLVGSKERGQTWESFKQNVELFCYGDDLIMSVTDKYKDVFNALTISQFLAQYGIVATDANKGDEVEAYTTLLNSTFLKHGFRPHEVYPHLWQSALAWSSINDTTQWIWECADLKLATRENCRAALYQAHGHGSTVYNRFKQQVNQALIKRKIQPIALSWKEIDDLFYPEISY</sequence>
<evidence type="ECO:0000256" key="5">
    <source>
        <dbReference type="ARBA" id="ARBA00022484"/>
    </source>
</evidence>
<evidence type="ECO:0000256" key="10">
    <source>
        <dbReference type="ARBA" id="ARBA00022679"/>
    </source>
</evidence>
<evidence type="ECO:0000256" key="18">
    <source>
        <dbReference type="ARBA" id="ARBA00022870"/>
    </source>
</evidence>
<keyword evidence="18" id="KW-1043">Host membrane</keyword>
<dbReference type="GO" id="GO:0005524">
    <property type="term" value="F:ATP binding"/>
    <property type="evidence" value="ECO:0007669"/>
    <property type="project" value="UniProtKB-KW"/>
</dbReference>
<dbReference type="InterPro" id="IPR001205">
    <property type="entry name" value="RNA-dir_pol_C"/>
</dbReference>
<keyword evidence="11" id="KW-0548">Nucleotidyltransferase</keyword>
<keyword evidence="5" id="KW-0696">RNA-directed RNA polymerase</keyword>
<evidence type="ECO:0000256" key="11">
    <source>
        <dbReference type="ARBA" id="ARBA00022695"/>
    </source>
</evidence>
<dbReference type="PROSITE" id="PS51874">
    <property type="entry name" value="PCV_3C_PRO"/>
    <property type="match status" value="1"/>
</dbReference>
<evidence type="ECO:0000256" key="16">
    <source>
        <dbReference type="ARBA" id="ARBA00022840"/>
    </source>
</evidence>
<evidence type="ECO:0000256" key="15">
    <source>
        <dbReference type="ARBA" id="ARBA00022807"/>
    </source>
</evidence>
<dbReference type="InterPro" id="IPR009003">
    <property type="entry name" value="Peptidase_S1_PA"/>
</dbReference>
<feature type="domain" description="SF3 helicase" evidence="24">
    <location>
        <begin position="1354"/>
        <end position="1527"/>
    </location>
</feature>
<evidence type="ECO:0000256" key="3">
    <source>
        <dbReference type="ARBA" id="ARBA00004551"/>
    </source>
</evidence>
<evidence type="ECO:0000256" key="13">
    <source>
        <dbReference type="ARBA" id="ARBA00022801"/>
    </source>
</evidence>
<dbReference type="Pfam" id="PF00548">
    <property type="entry name" value="Peptidase_C3"/>
    <property type="match status" value="1"/>
</dbReference>
<feature type="domain" description="Peptidase C3" evidence="25">
    <location>
        <begin position="2096"/>
        <end position="2308"/>
    </location>
</feature>
<evidence type="ECO:0000256" key="1">
    <source>
        <dbReference type="ARBA" id="ARBA00004192"/>
    </source>
</evidence>
<dbReference type="InterPro" id="IPR029053">
    <property type="entry name" value="Viral_coat"/>
</dbReference>
<dbReference type="CDD" id="cd23169">
    <property type="entry name" value="ps-ssRNAv-Picornavirales"/>
    <property type="match status" value="1"/>
</dbReference>
<dbReference type="InterPro" id="IPR007094">
    <property type="entry name" value="RNA-dir_pol_PSvirus"/>
</dbReference>
<evidence type="ECO:0000256" key="14">
    <source>
        <dbReference type="ARBA" id="ARBA00022806"/>
    </source>
</evidence>
<evidence type="ECO:0000256" key="7">
    <source>
        <dbReference type="ARBA" id="ARBA00022553"/>
    </source>
</evidence>
<dbReference type="Gene3D" id="2.40.10.10">
    <property type="entry name" value="Trypsin-like serine proteases"/>
    <property type="match status" value="2"/>
</dbReference>
<evidence type="ECO:0000256" key="20">
    <source>
        <dbReference type="ARBA" id="ARBA00023136"/>
    </source>
</evidence>
<keyword evidence="19" id="KW-0693">Viral RNA replication</keyword>
<dbReference type="InterPro" id="IPR033703">
    <property type="entry name" value="Rhv-like"/>
</dbReference>
<keyword evidence="21" id="KW-1035">Host cytoplasm</keyword>
<dbReference type="InterPro" id="IPR043128">
    <property type="entry name" value="Rev_trsase/Diguanyl_cyclase"/>
</dbReference>
<dbReference type="Gene3D" id="1.20.960.20">
    <property type="match status" value="1"/>
</dbReference>
<evidence type="ECO:0000256" key="4">
    <source>
        <dbReference type="ARBA" id="ARBA00020107"/>
    </source>
</evidence>
<dbReference type="SUPFAM" id="SSF50494">
    <property type="entry name" value="Trypsin-like serine proteases"/>
    <property type="match status" value="1"/>
</dbReference>
<dbReference type="InterPro" id="IPR000199">
    <property type="entry name" value="Peptidase_C3A/C3B_picornavir"/>
</dbReference>
<evidence type="ECO:0000256" key="9">
    <source>
        <dbReference type="ARBA" id="ARBA00022670"/>
    </source>
</evidence>
<evidence type="ECO:0000256" key="6">
    <source>
        <dbReference type="ARBA" id="ARBA00022520"/>
    </source>
</evidence>
<evidence type="ECO:0000313" key="26">
    <source>
        <dbReference type="EMBL" id="AUY62031.1"/>
    </source>
</evidence>
<keyword evidence="17" id="KW-0946">Virion</keyword>
<keyword evidence="12" id="KW-0547">Nucleotide-binding</keyword>
<evidence type="ECO:0000259" key="24">
    <source>
        <dbReference type="PROSITE" id="PS51218"/>
    </source>
</evidence>
<dbReference type="SUPFAM" id="SSF88633">
    <property type="entry name" value="Positive stranded ssRNA viruses"/>
    <property type="match status" value="3"/>
</dbReference>
<name>A0A2L0P0R9_9VIRU</name>
<keyword evidence="14" id="KW-0347">Helicase</keyword>
<dbReference type="GO" id="GO:0004197">
    <property type="term" value="F:cysteine-type endopeptidase activity"/>
    <property type="evidence" value="ECO:0007669"/>
    <property type="project" value="InterPro"/>
</dbReference>
<evidence type="ECO:0000256" key="19">
    <source>
        <dbReference type="ARBA" id="ARBA00022953"/>
    </source>
</evidence>
<keyword evidence="16" id="KW-0067">ATP-binding</keyword>
<dbReference type="Gene3D" id="2.60.120.20">
    <property type="match status" value="3"/>
</dbReference>
<evidence type="ECO:0000259" key="25">
    <source>
        <dbReference type="PROSITE" id="PS51874"/>
    </source>
</evidence>
<dbReference type="GO" id="GO:0003724">
    <property type="term" value="F:RNA helicase activity"/>
    <property type="evidence" value="ECO:0007669"/>
    <property type="project" value="InterPro"/>
</dbReference>
<evidence type="ECO:0000256" key="2">
    <source>
        <dbReference type="ARBA" id="ARBA00004328"/>
    </source>
</evidence>
<dbReference type="InterPro" id="IPR043504">
    <property type="entry name" value="Peptidase_S1_PA_chymotrypsin"/>
</dbReference>
<keyword evidence="13" id="KW-0378">Hydrolase</keyword>
<dbReference type="PROSITE" id="PS50507">
    <property type="entry name" value="RDRP_SSRNA_POS"/>
    <property type="match status" value="1"/>
</dbReference>
<accession>A0A2L0P0R9</accession>
<dbReference type="Pfam" id="PF00910">
    <property type="entry name" value="RNA_helicase"/>
    <property type="match status" value="1"/>
</dbReference>
<dbReference type="GO" id="GO:0033644">
    <property type="term" value="C:host cell membrane"/>
    <property type="evidence" value="ECO:0007669"/>
    <property type="project" value="UniProtKB-SubCell"/>
</dbReference>
<keyword evidence="6" id="KW-0191">Covalent protein-RNA linkage</keyword>
<dbReference type="GO" id="GO:0003723">
    <property type="term" value="F:RNA binding"/>
    <property type="evidence" value="ECO:0007669"/>
    <property type="project" value="InterPro"/>
</dbReference>
<feature type="domain" description="RdRp catalytic" evidence="23">
    <location>
        <begin position="2597"/>
        <end position="2728"/>
    </location>
</feature>
<keyword evidence="9" id="KW-0645">Protease</keyword>
<evidence type="ECO:0000256" key="21">
    <source>
        <dbReference type="ARBA" id="ARBA00023200"/>
    </source>
</evidence>
<dbReference type="GO" id="GO:0039694">
    <property type="term" value="P:viral RNA genome replication"/>
    <property type="evidence" value="ECO:0007669"/>
    <property type="project" value="InterPro"/>
</dbReference>
<dbReference type="InterPro" id="IPR044067">
    <property type="entry name" value="PCV_3C_PRO"/>
</dbReference>
<dbReference type="CDD" id="cd00205">
    <property type="entry name" value="rhv_like"/>
    <property type="match status" value="2"/>
</dbReference>
<dbReference type="Gene3D" id="3.30.70.270">
    <property type="match status" value="1"/>
</dbReference>
<feature type="region of interest" description="Disordered" evidence="22">
    <location>
        <begin position="151"/>
        <end position="174"/>
    </location>
</feature>
<feature type="compositionally biased region" description="Basic and acidic residues" evidence="22">
    <location>
        <begin position="708"/>
        <end position="721"/>
    </location>
</feature>
<dbReference type="SUPFAM" id="SSF56672">
    <property type="entry name" value="DNA/RNA polymerases"/>
    <property type="match status" value="1"/>
</dbReference>
<dbReference type="EMBL" id="KY887698">
    <property type="protein sequence ID" value="AUY62031.1"/>
    <property type="molecule type" value="Genomic_RNA"/>
</dbReference>
<organism evidence="26">
    <name type="scientific">Sacbrood virus</name>
    <dbReference type="NCBI Taxonomy" id="89463"/>
    <lineage>
        <taxon>Viruses</taxon>
        <taxon>Riboviria</taxon>
        <taxon>Orthornavirae</taxon>
        <taxon>Pisuviricota</taxon>
        <taxon>Pisoniviricetes</taxon>
        <taxon>Picornavirales</taxon>
        <taxon>Iflaviridae</taxon>
        <taxon>Iflavirus</taxon>
        <taxon>Iflavirus sacbroodi</taxon>
    </lineage>
</organism>
<reference evidence="26" key="1">
    <citation type="journal article" date="2018" name="J. Invertebr. Pathol.">
        <title>De novo assembly of honey bee RNA viral genomes by tapping into the innate insect antiviral response pathway.</title>
        <authorList>
            <person name="Fung E."/>
            <person name="Hill K."/>
            <person name="Hogendoorn K."/>
            <person name="Glatz R.V."/>
            <person name="Napier K.R."/>
            <person name="Bellgard M.I."/>
            <person name="Barrero R.A."/>
        </authorList>
    </citation>
    <scope>NUCLEOTIDE SEQUENCE</scope>
    <source>
        <strain evidence="26">South Australia_2</strain>
    </source>
</reference>
<keyword evidence="8" id="KW-0167">Capsid protein</keyword>
<keyword evidence="15" id="KW-0788">Thiol protease</keyword>